<evidence type="ECO:0000313" key="1">
    <source>
        <dbReference type="EMBL" id="KAH3786665.1"/>
    </source>
</evidence>
<dbReference type="Proteomes" id="UP000828390">
    <property type="component" value="Unassembled WGS sequence"/>
</dbReference>
<protein>
    <submittedName>
        <fullName evidence="1">Uncharacterized protein</fullName>
    </submittedName>
</protein>
<reference evidence="1" key="2">
    <citation type="submission" date="2020-11" db="EMBL/GenBank/DDBJ databases">
        <authorList>
            <person name="McCartney M.A."/>
            <person name="Auch B."/>
            <person name="Kono T."/>
            <person name="Mallez S."/>
            <person name="Becker A."/>
            <person name="Gohl D.M."/>
            <person name="Silverstein K.A.T."/>
            <person name="Koren S."/>
            <person name="Bechman K.B."/>
            <person name="Herman A."/>
            <person name="Abrahante J.E."/>
            <person name="Garbe J."/>
        </authorList>
    </citation>
    <scope>NUCLEOTIDE SEQUENCE</scope>
    <source>
        <strain evidence="1">Duluth1</strain>
        <tissue evidence="1">Whole animal</tissue>
    </source>
</reference>
<keyword evidence="2" id="KW-1185">Reference proteome</keyword>
<dbReference type="AlphaFoldDB" id="A0A9D4IU04"/>
<sequence>MKFINSLLTVTVVAKMLRSNVPLRVQSALLLTRVFVKRANLARMANVYQSLLTVTVVAKMAMTRPKVKKNGQTQTFL</sequence>
<evidence type="ECO:0000313" key="2">
    <source>
        <dbReference type="Proteomes" id="UP000828390"/>
    </source>
</evidence>
<organism evidence="1 2">
    <name type="scientific">Dreissena polymorpha</name>
    <name type="common">Zebra mussel</name>
    <name type="synonym">Mytilus polymorpha</name>
    <dbReference type="NCBI Taxonomy" id="45954"/>
    <lineage>
        <taxon>Eukaryota</taxon>
        <taxon>Metazoa</taxon>
        <taxon>Spiralia</taxon>
        <taxon>Lophotrochozoa</taxon>
        <taxon>Mollusca</taxon>
        <taxon>Bivalvia</taxon>
        <taxon>Autobranchia</taxon>
        <taxon>Heteroconchia</taxon>
        <taxon>Euheterodonta</taxon>
        <taxon>Imparidentia</taxon>
        <taxon>Neoheterodontei</taxon>
        <taxon>Myida</taxon>
        <taxon>Dreissenoidea</taxon>
        <taxon>Dreissenidae</taxon>
        <taxon>Dreissena</taxon>
    </lineage>
</organism>
<gene>
    <name evidence="1" type="ORF">DPMN_164773</name>
</gene>
<comment type="caution">
    <text evidence="1">The sequence shown here is derived from an EMBL/GenBank/DDBJ whole genome shotgun (WGS) entry which is preliminary data.</text>
</comment>
<reference evidence="1" key="1">
    <citation type="journal article" date="2019" name="bioRxiv">
        <title>The Genome of the Zebra Mussel, Dreissena polymorpha: A Resource for Invasive Species Research.</title>
        <authorList>
            <person name="McCartney M.A."/>
            <person name="Auch B."/>
            <person name="Kono T."/>
            <person name="Mallez S."/>
            <person name="Zhang Y."/>
            <person name="Obille A."/>
            <person name="Becker A."/>
            <person name="Abrahante J.E."/>
            <person name="Garbe J."/>
            <person name="Badalamenti J.P."/>
            <person name="Herman A."/>
            <person name="Mangelson H."/>
            <person name="Liachko I."/>
            <person name="Sullivan S."/>
            <person name="Sone E.D."/>
            <person name="Koren S."/>
            <person name="Silverstein K.A.T."/>
            <person name="Beckman K.B."/>
            <person name="Gohl D.M."/>
        </authorList>
    </citation>
    <scope>NUCLEOTIDE SEQUENCE</scope>
    <source>
        <strain evidence="1">Duluth1</strain>
        <tissue evidence="1">Whole animal</tissue>
    </source>
</reference>
<accession>A0A9D4IU04</accession>
<proteinExistence type="predicted"/>
<name>A0A9D4IU04_DREPO</name>
<dbReference type="EMBL" id="JAIWYP010000008">
    <property type="protein sequence ID" value="KAH3786665.1"/>
    <property type="molecule type" value="Genomic_DNA"/>
</dbReference>